<comment type="caution">
    <text evidence="3">The sequence shown here is derived from an EMBL/GenBank/DDBJ whole genome shotgun (WGS) entry which is preliminary data.</text>
</comment>
<evidence type="ECO:0008006" key="5">
    <source>
        <dbReference type="Google" id="ProtNLM"/>
    </source>
</evidence>
<proteinExistence type="predicted"/>
<keyword evidence="2" id="KW-0732">Signal</keyword>
<evidence type="ECO:0000313" key="4">
    <source>
        <dbReference type="Proteomes" id="UP000758603"/>
    </source>
</evidence>
<sequence>MKSTIFAVAAFAAAVSAQTSSVCLAQPILEQCLVTTQYYLELCTSTDYACLCEKYTSILTCFDNCPNDSRESGASQQKQLNCMNASVYSSLSATTTSTSPGTSAVAATTTTTGTSTSTRASTTSTSGPTGTSTSTSSASTSSQSNAAGEHAIGGSGMFAAIAAVAALL</sequence>
<feature type="region of interest" description="Disordered" evidence="1">
    <location>
        <begin position="95"/>
        <end position="147"/>
    </location>
</feature>
<feature type="signal peptide" evidence="2">
    <location>
        <begin position="1"/>
        <end position="25"/>
    </location>
</feature>
<dbReference type="AlphaFoldDB" id="A0A9P8UIA6"/>
<name>A0A9P8UIA6_9PEZI</name>
<accession>A0A9P8UIA6</accession>
<dbReference type="GeneID" id="70136313"/>
<keyword evidence="4" id="KW-1185">Reference proteome</keyword>
<organism evidence="3 4">
    <name type="scientific">Truncatella angustata</name>
    <dbReference type="NCBI Taxonomy" id="152316"/>
    <lineage>
        <taxon>Eukaryota</taxon>
        <taxon>Fungi</taxon>
        <taxon>Dikarya</taxon>
        <taxon>Ascomycota</taxon>
        <taxon>Pezizomycotina</taxon>
        <taxon>Sordariomycetes</taxon>
        <taxon>Xylariomycetidae</taxon>
        <taxon>Amphisphaeriales</taxon>
        <taxon>Sporocadaceae</taxon>
        <taxon>Truncatella</taxon>
    </lineage>
</organism>
<evidence type="ECO:0000256" key="1">
    <source>
        <dbReference type="SAM" id="MobiDB-lite"/>
    </source>
</evidence>
<protein>
    <recommendedName>
        <fullName evidence="5">GPI anchored serine-threonine rich protein</fullName>
    </recommendedName>
</protein>
<feature type="chain" id="PRO_5040137019" description="GPI anchored serine-threonine rich protein" evidence="2">
    <location>
        <begin position="26"/>
        <end position="168"/>
    </location>
</feature>
<evidence type="ECO:0000256" key="2">
    <source>
        <dbReference type="SAM" id="SignalP"/>
    </source>
</evidence>
<gene>
    <name evidence="3" type="ORF">BKA67DRAFT_659335</name>
</gene>
<reference evidence="3" key="1">
    <citation type="journal article" date="2021" name="Nat. Commun.">
        <title>Genetic determinants of endophytism in the Arabidopsis root mycobiome.</title>
        <authorList>
            <person name="Mesny F."/>
            <person name="Miyauchi S."/>
            <person name="Thiergart T."/>
            <person name="Pickel B."/>
            <person name="Atanasova L."/>
            <person name="Karlsson M."/>
            <person name="Huettel B."/>
            <person name="Barry K.W."/>
            <person name="Haridas S."/>
            <person name="Chen C."/>
            <person name="Bauer D."/>
            <person name="Andreopoulos W."/>
            <person name="Pangilinan J."/>
            <person name="LaButti K."/>
            <person name="Riley R."/>
            <person name="Lipzen A."/>
            <person name="Clum A."/>
            <person name="Drula E."/>
            <person name="Henrissat B."/>
            <person name="Kohler A."/>
            <person name="Grigoriev I.V."/>
            <person name="Martin F.M."/>
            <person name="Hacquard S."/>
        </authorList>
    </citation>
    <scope>NUCLEOTIDE SEQUENCE</scope>
    <source>
        <strain evidence="3">MPI-SDFR-AT-0073</strain>
    </source>
</reference>
<dbReference type="OrthoDB" id="2507140at2759"/>
<dbReference type="RefSeq" id="XP_045956918.1">
    <property type="nucleotide sequence ID" value="XM_046107422.1"/>
</dbReference>
<dbReference type="EMBL" id="JAGPXC010000005">
    <property type="protein sequence ID" value="KAH6652641.1"/>
    <property type="molecule type" value="Genomic_DNA"/>
</dbReference>
<dbReference type="Proteomes" id="UP000758603">
    <property type="component" value="Unassembled WGS sequence"/>
</dbReference>
<evidence type="ECO:0000313" key="3">
    <source>
        <dbReference type="EMBL" id="KAH6652641.1"/>
    </source>
</evidence>